<dbReference type="PROSITE" id="PS00455">
    <property type="entry name" value="AMP_BINDING"/>
    <property type="match status" value="1"/>
</dbReference>
<sequence length="513" mass="55719">MRNNIGLFLTKRAFRDPNLEAIFEPASDRRFTYHEFNERSNRIANTLLDLGVGFGERVGVLLMNGVEFLETFFACGKIGAVCVPLNWRLVPAELEFILNDSGTTTVVFGAEFEAGVTDLHGRSTSVHRWIRVSGTSTSPAPTFSLDYDELVSAAGTAEPPTVGADDDLLFIMYTSGTTGLPKGVMHTHRTVAWGIITVNATADLRYKDRYILALPFFHVGALNPALCIVHRGGTGIIMRAFDPVQAWELIEAERVTSMLAVPAMLNFMLQAGQGGRSISTLRWIMSGAAPVPVSLIHEYIALGIEIHQVYGLTESCGPACLLTSDDAVERAGSTGKAFFHTGIRVVDGEGRDCAPGEPGEVLVSGAHIMLGYWNRPEATAETIRDGWLHTGDIATMDADGFVTIMDRVKDMLISGGENVYPAEIENVILSNPKVGDVAVLGIPSSRWGESPLAVVVRRDASLTPEEVIDGCKGRLAAFKMPKAVRFVDEIPRNPSGKILKRVLRDQFTDIAVD</sequence>
<keyword evidence="2" id="KW-0436">Ligase</keyword>
<feature type="domain" description="AMP-binding enzyme C-terminal" evidence="4">
    <location>
        <begin position="423"/>
        <end position="497"/>
    </location>
</feature>
<evidence type="ECO:0000259" key="4">
    <source>
        <dbReference type="Pfam" id="PF13193"/>
    </source>
</evidence>
<dbReference type="PANTHER" id="PTHR43201">
    <property type="entry name" value="ACYL-COA SYNTHETASE"/>
    <property type="match status" value="1"/>
</dbReference>
<dbReference type="InterPro" id="IPR020845">
    <property type="entry name" value="AMP-binding_CS"/>
</dbReference>
<proteinExistence type="inferred from homology"/>
<accession>A0A6J7TPS3</accession>
<dbReference type="AlphaFoldDB" id="A0A6J7TPS3"/>
<dbReference type="Gene3D" id="3.40.50.12780">
    <property type="entry name" value="N-terminal domain of ligase-like"/>
    <property type="match status" value="1"/>
</dbReference>
<dbReference type="CDD" id="cd17631">
    <property type="entry name" value="FACL_FadD13-like"/>
    <property type="match status" value="1"/>
</dbReference>
<gene>
    <name evidence="5" type="ORF">UFOPK4306_00433</name>
</gene>
<dbReference type="GO" id="GO:0031956">
    <property type="term" value="F:medium-chain fatty acid-CoA ligase activity"/>
    <property type="evidence" value="ECO:0007669"/>
    <property type="project" value="TreeGrafter"/>
</dbReference>
<comment type="similarity">
    <text evidence="1">Belongs to the ATP-dependent AMP-binding enzyme family.</text>
</comment>
<dbReference type="InterPro" id="IPR025110">
    <property type="entry name" value="AMP-bd_C"/>
</dbReference>
<evidence type="ECO:0000259" key="3">
    <source>
        <dbReference type="Pfam" id="PF00501"/>
    </source>
</evidence>
<evidence type="ECO:0000256" key="2">
    <source>
        <dbReference type="ARBA" id="ARBA00022598"/>
    </source>
</evidence>
<reference evidence="5" key="1">
    <citation type="submission" date="2020-05" db="EMBL/GenBank/DDBJ databases">
        <authorList>
            <person name="Chiriac C."/>
            <person name="Salcher M."/>
            <person name="Ghai R."/>
            <person name="Kavagutti S V."/>
        </authorList>
    </citation>
    <scope>NUCLEOTIDE SEQUENCE</scope>
</reference>
<protein>
    <submittedName>
        <fullName evidence="5">Unannotated protein</fullName>
    </submittedName>
</protein>
<dbReference type="InterPro" id="IPR045851">
    <property type="entry name" value="AMP-bd_C_sf"/>
</dbReference>
<evidence type="ECO:0000256" key="1">
    <source>
        <dbReference type="ARBA" id="ARBA00006432"/>
    </source>
</evidence>
<dbReference type="Gene3D" id="3.30.300.30">
    <property type="match status" value="1"/>
</dbReference>
<dbReference type="GO" id="GO:0006631">
    <property type="term" value="P:fatty acid metabolic process"/>
    <property type="evidence" value="ECO:0007669"/>
    <property type="project" value="TreeGrafter"/>
</dbReference>
<dbReference type="SUPFAM" id="SSF56801">
    <property type="entry name" value="Acetyl-CoA synthetase-like"/>
    <property type="match status" value="1"/>
</dbReference>
<dbReference type="InterPro" id="IPR000873">
    <property type="entry name" value="AMP-dep_synth/lig_dom"/>
</dbReference>
<dbReference type="Pfam" id="PF13193">
    <property type="entry name" value="AMP-binding_C"/>
    <property type="match status" value="1"/>
</dbReference>
<evidence type="ECO:0000313" key="5">
    <source>
        <dbReference type="EMBL" id="CAB5055523.1"/>
    </source>
</evidence>
<organism evidence="5">
    <name type="scientific">freshwater metagenome</name>
    <dbReference type="NCBI Taxonomy" id="449393"/>
    <lineage>
        <taxon>unclassified sequences</taxon>
        <taxon>metagenomes</taxon>
        <taxon>ecological metagenomes</taxon>
    </lineage>
</organism>
<dbReference type="PANTHER" id="PTHR43201:SF5">
    <property type="entry name" value="MEDIUM-CHAIN ACYL-COA LIGASE ACSF2, MITOCHONDRIAL"/>
    <property type="match status" value="1"/>
</dbReference>
<dbReference type="Pfam" id="PF00501">
    <property type="entry name" value="AMP-binding"/>
    <property type="match status" value="1"/>
</dbReference>
<dbReference type="FunFam" id="3.30.300.30:FF:000008">
    <property type="entry name" value="2,3-dihydroxybenzoate-AMP ligase"/>
    <property type="match status" value="1"/>
</dbReference>
<dbReference type="NCBIfam" id="NF004837">
    <property type="entry name" value="PRK06187.1"/>
    <property type="match status" value="1"/>
</dbReference>
<name>A0A6J7TPS3_9ZZZZ</name>
<feature type="domain" description="AMP-dependent synthetase/ligase" evidence="3">
    <location>
        <begin position="11"/>
        <end position="373"/>
    </location>
</feature>
<dbReference type="EMBL" id="CAFBQP010000011">
    <property type="protein sequence ID" value="CAB5055523.1"/>
    <property type="molecule type" value="Genomic_DNA"/>
</dbReference>
<dbReference type="InterPro" id="IPR042099">
    <property type="entry name" value="ANL_N_sf"/>
</dbReference>